<reference evidence="2" key="1">
    <citation type="submission" date="2018-01" db="EMBL/GenBank/DDBJ databases">
        <title>An insight into the sialome of Amazonian anophelines.</title>
        <authorList>
            <person name="Ribeiro J.M."/>
            <person name="Scarpassa V."/>
            <person name="Calvo E."/>
        </authorList>
    </citation>
    <scope>NUCLEOTIDE SEQUENCE</scope>
</reference>
<dbReference type="AlphaFoldDB" id="A0A2M4D287"/>
<feature type="signal peptide" evidence="1">
    <location>
        <begin position="1"/>
        <end position="18"/>
    </location>
</feature>
<sequence length="96" mass="10240">MFRTMAIICASRMRLGLAMDLGGHSDENGVRSTFSLRIAALRRTGIGTSTMAGLMVRTWTAPGGLIGLHAAGMYARTSPGFLNLMYADLDVIISFG</sequence>
<protein>
    <submittedName>
        <fullName evidence="2">Putative secreted protein</fullName>
    </submittedName>
</protein>
<proteinExistence type="predicted"/>
<dbReference type="EMBL" id="GGFL01007526">
    <property type="protein sequence ID" value="MBW71704.1"/>
    <property type="molecule type" value="Transcribed_RNA"/>
</dbReference>
<evidence type="ECO:0000256" key="1">
    <source>
        <dbReference type="SAM" id="SignalP"/>
    </source>
</evidence>
<feature type="chain" id="PRO_5014805137" evidence="1">
    <location>
        <begin position="19"/>
        <end position="96"/>
    </location>
</feature>
<accession>A0A2M4D287</accession>
<organism evidence="2">
    <name type="scientific">Anopheles darlingi</name>
    <name type="common">Mosquito</name>
    <dbReference type="NCBI Taxonomy" id="43151"/>
    <lineage>
        <taxon>Eukaryota</taxon>
        <taxon>Metazoa</taxon>
        <taxon>Ecdysozoa</taxon>
        <taxon>Arthropoda</taxon>
        <taxon>Hexapoda</taxon>
        <taxon>Insecta</taxon>
        <taxon>Pterygota</taxon>
        <taxon>Neoptera</taxon>
        <taxon>Endopterygota</taxon>
        <taxon>Diptera</taxon>
        <taxon>Nematocera</taxon>
        <taxon>Culicoidea</taxon>
        <taxon>Culicidae</taxon>
        <taxon>Anophelinae</taxon>
        <taxon>Anopheles</taxon>
    </lineage>
</organism>
<name>A0A2M4D287_ANODA</name>
<evidence type="ECO:0000313" key="2">
    <source>
        <dbReference type="EMBL" id="MBW71704.1"/>
    </source>
</evidence>
<keyword evidence="1" id="KW-0732">Signal</keyword>